<accession>A0A0A9F6E0</accession>
<dbReference type="AlphaFoldDB" id="A0A0A9F6E0"/>
<evidence type="ECO:0000313" key="1">
    <source>
        <dbReference type="EMBL" id="JAE05686.1"/>
    </source>
</evidence>
<name>A0A0A9F6E0_ARUDO</name>
<proteinExistence type="predicted"/>
<sequence length="65" mass="7403">MGCRSEGFCLTPGQELEPNLQTQEARRWYMVSSSCRHTRAELQVSQTSSLKKINSLASFEKQLPQ</sequence>
<reference evidence="1" key="1">
    <citation type="submission" date="2014-09" db="EMBL/GenBank/DDBJ databases">
        <authorList>
            <person name="Magalhaes I.L.F."/>
            <person name="Oliveira U."/>
            <person name="Santos F.R."/>
            <person name="Vidigal T.H.D.A."/>
            <person name="Brescovit A.D."/>
            <person name="Santos A.J."/>
        </authorList>
    </citation>
    <scope>NUCLEOTIDE SEQUENCE</scope>
    <source>
        <tissue evidence="1">Shoot tissue taken approximately 20 cm above the soil surface</tissue>
    </source>
</reference>
<protein>
    <submittedName>
        <fullName evidence="1">Uncharacterized protein</fullName>
    </submittedName>
</protein>
<organism evidence="1">
    <name type="scientific">Arundo donax</name>
    <name type="common">Giant reed</name>
    <name type="synonym">Donax arundinaceus</name>
    <dbReference type="NCBI Taxonomy" id="35708"/>
    <lineage>
        <taxon>Eukaryota</taxon>
        <taxon>Viridiplantae</taxon>
        <taxon>Streptophyta</taxon>
        <taxon>Embryophyta</taxon>
        <taxon>Tracheophyta</taxon>
        <taxon>Spermatophyta</taxon>
        <taxon>Magnoliopsida</taxon>
        <taxon>Liliopsida</taxon>
        <taxon>Poales</taxon>
        <taxon>Poaceae</taxon>
        <taxon>PACMAD clade</taxon>
        <taxon>Arundinoideae</taxon>
        <taxon>Arundineae</taxon>
        <taxon>Arundo</taxon>
    </lineage>
</organism>
<reference evidence="1" key="2">
    <citation type="journal article" date="2015" name="Data Brief">
        <title>Shoot transcriptome of the giant reed, Arundo donax.</title>
        <authorList>
            <person name="Barrero R.A."/>
            <person name="Guerrero F.D."/>
            <person name="Moolhuijzen P."/>
            <person name="Goolsby J.A."/>
            <person name="Tidwell J."/>
            <person name="Bellgard S.E."/>
            <person name="Bellgard M.I."/>
        </authorList>
    </citation>
    <scope>NUCLEOTIDE SEQUENCE</scope>
    <source>
        <tissue evidence="1">Shoot tissue taken approximately 20 cm above the soil surface</tissue>
    </source>
</reference>
<dbReference type="EMBL" id="GBRH01192210">
    <property type="protein sequence ID" value="JAE05686.1"/>
    <property type="molecule type" value="Transcribed_RNA"/>
</dbReference>